<organism evidence="1 2">
    <name type="scientific">Penicillium canariense</name>
    <dbReference type="NCBI Taxonomy" id="189055"/>
    <lineage>
        <taxon>Eukaryota</taxon>
        <taxon>Fungi</taxon>
        <taxon>Dikarya</taxon>
        <taxon>Ascomycota</taxon>
        <taxon>Pezizomycotina</taxon>
        <taxon>Eurotiomycetes</taxon>
        <taxon>Eurotiomycetidae</taxon>
        <taxon>Eurotiales</taxon>
        <taxon>Aspergillaceae</taxon>
        <taxon>Penicillium</taxon>
    </lineage>
</organism>
<sequence>MFYDYNRMWGHIAQETFTITPKENDSVTLDNIKRYQALETADFGILAFTNSGEALYDSYHPPPIIVDDYALNTGLVLLILSYTNGTGKRLENLIGAYGQEQDPIDERIYFADKALDMKKALLEILLTESEEQEVDDDEVEDALIELAPGYVEAEAEGDGLAEGFDLFGSGFQSNLLA</sequence>
<name>A0A9W9I009_9EURO</name>
<dbReference type="RefSeq" id="XP_056542237.1">
    <property type="nucleotide sequence ID" value="XM_056689808.1"/>
</dbReference>
<reference evidence="1" key="1">
    <citation type="submission" date="2022-11" db="EMBL/GenBank/DDBJ databases">
        <authorList>
            <person name="Petersen C."/>
        </authorList>
    </citation>
    <scope>NUCLEOTIDE SEQUENCE</scope>
    <source>
        <strain evidence="1">IBT 26290</strain>
    </source>
</reference>
<comment type="caution">
    <text evidence="1">The sequence shown here is derived from an EMBL/GenBank/DDBJ whole genome shotgun (WGS) entry which is preliminary data.</text>
</comment>
<proteinExistence type="predicted"/>
<dbReference type="AlphaFoldDB" id="A0A9W9I009"/>
<dbReference type="Proteomes" id="UP001149163">
    <property type="component" value="Unassembled WGS sequence"/>
</dbReference>
<evidence type="ECO:0000313" key="2">
    <source>
        <dbReference type="Proteomes" id="UP001149163"/>
    </source>
</evidence>
<keyword evidence="2" id="KW-1185">Reference proteome</keyword>
<evidence type="ECO:0000313" key="1">
    <source>
        <dbReference type="EMBL" id="KAJ5160680.1"/>
    </source>
</evidence>
<gene>
    <name evidence="1" type="ORF">N7482_007684</name>
</gene>
<dbReference type="EMBL" id="JAPQKN010000004">
    <property type="protein sequence ID" value="KAJ5160680.1"/>
    <property type="molecule type" value="Genomic_DNA"/>
</dbReference>
<dbReference type="GeneID" id="81428984"/>
<reference evidence="1" key="2">
    <citation type="journal article" date="2023" name="IMA Fungus">
        <title>Comparative genomic study of the Penicillium genus elucidates a diverse pangenome and 15 lateral gene transfer events.</title>
        <authorList>
            <person name="Petersen C."/>
            <person name="Sorensen T."/>
            <person name="Nielsen M.R."/>
            <person name="Sondergaard T.E."/>
            <person name="Sorensen J.L."/>
            <person name="Fitzpatrick D.A."/>
            <person name="Frisvad J.C."/>
            <person name="Nielsen K.L."/>
        </authorList>
    </citation>
    <scope>NUCLEOTIDE SEQUENCE</scope>
    <source>
        <strain evidence="1">IBT 26290</strain>
    </source>
</reference>
<protein>
    <submittedName>
        <fullName evidence="1">Uncharacterized protein</fullName>
    </submittedName>
</protein>
<accession>A0A9W9I009</accession>